<comment type="caution">
    <text evidence="1">The sequence shown here is derived from an EMBL/GenBank/DDBJ whole genome shotgun (WGS) entry which is preliminary data.</text>
</comment>
<dbReference type="AlphaFoldDB" id="A0A094WBH7"/>
<accession>A0A094WBH7</accession>
<protein>
    <submittedName>
        <fullName evidence="1">Uncharacterized protein</fullName>
    </submittedName>
</protein>
<dbReference type="Proteomes" id="UP000029452">
    <property type="component" value="Unassembled WGS sequence"/>
</dbReference>
<gene>
    <name evidence="1" type="ORF">LptCag_1575</name>
</gene>
<evidence type="ECO:0000313" key="2">
    <source>
        <dbReference type="Proteomes" id="UP000029452"/>
    </source>
</evidence>
<organism evidence="1 2">
    <name type="scientific">Leptospirillum ferriphilum</name>
    <dbReference type="NCBI Taxonomy" id="178606"/>
    <lineage>
        <taxon>Bacteria</taxon>
        <taxon>Pseudomonadati</taxon>
        <taxon>Nitrospirota</taxon>
        <taxon>Nitrospiria</taxon>
        <taxon>Nitrospirales</taxon>
        <taxon>Nitrospiraceae</taxon>
        <taxon>Leptospirillum</taxon>
    </lineage>
</organism>
<name>A0A094WBH7_9BACT</name>
<evidence type="ECO:0000313" key="1">
    <source>
        <dbReference type="EMBL" id="KGA93865.1"/>
    </source>
</evidence>
<proteinExistence type="predicted"/>
<sequence>MAMEVVKEEQKWYAFGLERIDQNILDDKGIRMIGVRMRFPVGADLVDSILMARGKRKKILIEIDESTDWLMVQKDAIRYAISMKIPISLRPDQSSGLSEKYLSNLADATDVVLGHGKTIGTNIDVFFPVTQIIANMTRDAMGMIRIEWNKTDTYMRTVFGEHPDPRALDKMEEVVKSRVLEWIGGQECWVEFCREANRNIGEKTVQKTVSGLAGTRAN</sequence>
<dbReference type="EMBL" id="JPGK01000005">
    <property type="protein sequence ID" value="KGA93865.1"/>
    <property type="molecule type" value="Genomic_DNA"/>
</dbReference>
<dbReference type="PATRIC" id="fig|178606.4.peg.1581"/>
<reference evidence="1 2" key="1">
    <citation type="submission" date="2014-06" db="EMBL/GenBank/DDBJ databases">
        <title>Draft genome sequence of iron oxidizing acidophile Leptospirillum ferriphilum DSM14647.</title>
        <authorList>
            <person name="Cardenas J.P."/>
            <person name="Lazcano M."/>
            <person name="Ossandon F.J."/>
            <person name="Corbett M."/>
            <person name="Holmes D.S."/>
            <person name="Watkin E."/>
        </authorList>
    </citation>
    <scope>NUCLEOTIDE SEQUENCE [LARGE SCALE GENOMIC DNA]</scope>
    <source>
        <strain evidence="1 2">DSM 14647</strain>
    </source>
</reference>